<evidence type="ECO:0000256" key="1">
    <source>
        <dbReference type="SAM" id="MobiDB-lite"/>
    </source>
</evidence>
<feature type="region of interest" description="Disordered" evidence="1">
    <location>
        <begin position="123"/>
        <end position="149"/>
    </location>
</feature>
<accession>A0ABZ1R8P1</accession>
<evidence type="ECO:0000313" key="2">
    <source>
        <dbReference type="EMBL" id="WUN91346.1"/>
    </source>
</evidence>
<feature type="region of interest" description="Disordered" evidence="1">
    <location>
        <begin position="15"/>
        <end position="50"/>
    </location>
</feature>
<dbReference type="RefSeq" id="WP_328737274.1">
    <property type="nucleotide sequence ID" value="NZ_CP108038.1"/>
</dbReference>
<keyword evidence="3" id="KW-1185">Reference proteome</keyword>
<gene>
    <name evidence="2" type="ORF">OHT53_37125</name>
</gene>
<evidence type="ECO:0000313" key="3">
    <source>
        <dbReference type="Proteomes" id="UP001432071"/>
    </source>
</evidence>
<reference evidence="2" key="1">
    <citation type="submission" date="2022-10" db="EMBL/GenBank/DDBJ databases">
        <title>The complete genomes of actinobacterial strains from the NBC collection.</title>
        <authorList>
            <person name="Joergensen T.S."/>
            <person name="Alvarez Arevalo M."/>
            <person name="Sterndorff E.B."/>
            <person name="Faurdal D."/>
            <person name="Vuksanovic O."/>
            <person name="Mourched A.-S."/>
            <person name="Charusanti P."/>
            <person name="Shaw S."/>
            <person name="Blin K."/>
            <person name="Weber T."/>
        </authorList>
    </citation>
    <scope>NUCLEOTIDE SEQUENCE</scope>
    <source>
        <strain evidence="2">NBC_00302</strain>
    </source>
</reference>
<name>A0ABZ1R8P1_9ACTN</name>
<proteinExistence type="predicted"/>
<dbReference type="EMBL" id="CP108038">
    <property type="protein sequence ID" value="WUN91346.1"/>
    <property type="molecule type" value="Genomic_DNA"/>
</dbReference>
<organism evidence="2 3">
    <name type="scientific">Streptomyces bobili</name>
    <dbReference type="NCBI Taxonomy" id="67280"/>
    <lineage>
        <taxon>Bacteria</taxon>
        <taxon>Bacillati</taxon>
        <taxon>Actinomycetota</taxon>
        <taxon>Actinomycetes</taxon>
        <taxon>Kitasatosporales</taxon>
        <taxon>Streptomycetaceae</taxon>
        <taxon>Streptomyces</taxon>
    </lineage>
</organism>
<dbReference type="GeneID" id="93766729"/>
<sequence length="149" mass="15862">MLTAMDRSSPIGAAEAGALAGQGTQVAGSTLRAPERTVVRRPGPTVDRPFAQPEKWLIGVPFRPTASRVVWMYYVVDEAGDVSQAVHAALERANCAEERHMRGGGPMTADDLEVRRITLDALGQTGLDGPGDRPDGSGDPAAVPLWWET</sequence>
<protein>
    <submittedName>
        <fullName evidence="2">Uncharacterized protein</fullName>
    </submittedName>
</protein>
<dbReference type="Proteomes" id="UP001432071">
    <property type="component" value="Chromosome"/>
</dbReference>